<evidence type="ECO:0000313" key="2">
    <source>
        <dbReference type="EMBL" id="MFB4197621.1"/>
    </source>
</evidence>
<gene>
    <name evidence="2" type="ORF">ACE11A_25110</name>
</gene>
<evidence type="ECO:0000313" key="3">
    <source>
        <dbReference type="Proteomes" id="UP001577267"/>
    </source>
</evidence>
<sequence>MSEEMCVPETGNVDRIDPAGIPEFTGNLSMLAADCMGFDAAATRVRSIGSDVHDEFQGLSSFYTAPEAEQLFATTAPARDRAAEFADDLATVRSALWDYHQEITPLVGRLRRLKHEAEEFVASIRDDDDWKQDTAKTDRNNQLRDDVAATVAAFWAAERSCANRINALWGGPQWTTDDGSGGSRMYGVGEADLAAMEEAPWGRAVEREYPAWRIDQHIKSFVWDGLIVDGIWGGLVGLSSLVGLQGWDAMKASWNGLGQLVVGLSLTVNPLGHHAVGLMPDGAVKNWLTDARNLTVETGKGLIAWDMWDEDPARAAGLTTFNVLTTLATFGAGAGVRAAAGSASTATRITATAARIGTAIDIPGHIVTGLTQLNRLSQITDDLARLTATKGFDLPDGTTQLPNGTIVHPGRPYEIDPPHQAVRQTDGSLLLPDGRTLHPDGRLTTPTGDTLQTPDQIPAELSARDRTILDNTTHDPALIGVDRELAGVHSSSRETGTTSPPDSRPGPEGSHGTTPHREGSIPPAQVEGTGPGGTGSSGHTTSHSAPGPGGTGDGGASTVSRGEGPGGQDGGPGEPRSGDAQEPDGGKPGPEEDDAHSASPARQEGGDGSGEPDFTRPALPPGEAQLSLHELRALRSGRHRYTMAEEIGREMYGGGPERHFRVPTHDHPYYPVEAPRGRKVDVPVDLPDGRTLAVEIKHYLEYRTIKLSDGTNKTVKGEVPLSKGIMEQINKDLTLRRMDSAYDPRWVFMDAPPSQELRGYLTQARIIFVEYGPAPKN</sequence>
<feature type="compositionally biased region" description="Polar residues" evidence="1">
    <location>
        <begin position="489"/>
        <end position="501"/>
    </location>
</feature>
<feature type="compositionally biased region" description="Low complexity" evidence="1">
    <location>
        <begin position="537"/>
        <end position="546"/>
    </location>
</feature>
<feature type="compositionally biased region" description="Gly residues" evidence="1">
    <location>
        <begin position="563"/>
        <end position="573"/>
    </location>
</feature>
<dbReference type="RefSeq" id="WP_375066161.1">
    <property type="nucleotide sequence ID" value="NZ_JBHGBT010000040.1"/>
</dbReference>
<accession>A0ABV4ZX52</accession>
<name>A0ABV4ZX52_9ACTN</name>
<dbReference type="Proteomes" id="UP001577267">
    <property type="component" value="Unassembled WGS sequence"/>
</dbReference>
<feature type="region of interest" description="Disordered" evidence="1">
    <location>
        <begin position="488"/>
        <end position="622"/>
    </location>
</feature>
<dbReference type="EMBL" id="JBHGBT010000040">
    <property type="protein sequence ID" value="MFB4197621.1"/>
    <property type="molecule type" value="Genomic_DNA"/>
</dbReference>
<reference evidence="2 3" key="1">
    <citation type="submission" date="2024-09" db="EMBL/GenBank/DDBJ databases">
        <title>Draft genome sequence of multifaceted antimicrobials producing Streptomyces sp. strain FH1.</title>
        <authorList>
            <person name="Hassan F."/>
            <person name="Ali H."/>
            <person name="Hassan N."/>
            <person name="Nawaz A."/>
        </authorList>
    </citation>
    <scope>NUCLEOTIDE SEQUENCE [LARGE SCALE GENOMIC DNA]</scope>
    <source>
        <strain evidence="2 3">FH1</strain>
    </source>
</reference>
<comment type="caution">
    <text evidence="2">The sequence shown here is derived from an EMBL/GenBank/DDBJ whole genome shotgun (WGS) entry which is preliminary data.</text>
</comment>
<protein>
    <recommendedName>
        <fullName evidence="4">Tox-REase-7 domain-containing protein</fullName>
    </recommendedName>
</protein>
<feature type="compositionally biased region" description="Polar residues" evidence="1">
    <location>
        <begin position="444"/>
        <end position="455"/>
    </location>
</feature>
<feature type="region of interest" description="Disordered" evidence="1">
    <location>
        <begin position="429"/>
        <end position="456"/>
    </location>
</feature>
<evidence type="ECO:0008006" key="4">
    <source>
        <dbReference type="Google" id="ProtNLM"/>
    </source>
</evidence>
<proteinExistence type="predicted"/>
<keyword evidence="3" id="KW-1185">Reference proteome</keyword>
<feature type="region of interest" description="Disordered" evidence="1">
    <location>
        <begin position="461"/>
        <end position="480"/>
    </location>
</feature>
<evidence type="ECO:0000256" key="1">
    <source>
        <dbReference type="SAM" id="MobiDB-lite"/>
    </source>
</evidence>
<organism evidence="2 3">
    <name type="scientific">Streptomyces carpaticus</name>
    <dbReference type="NCBI Taxonomy" id="285558"/>
    <lineage>
        <taxon>Bacteria</taxon>
        <taxon>Bacillati</taxon>
        <taxon>Actinomycetota</taxon>
        <taxon>Actinomycetes</taxon>
        <taxon>Kitasatosporales</taxon>
        <taxon>Streptomycetaceae</taxon>
        <taxon>Streptomyces</taxon>
    </lineage>
</organism>